<dbReference type="Proteomes" id="UP000470777">
    <property type="component" value="Unassembled WGS sequence"/>
</dbReference>
<dbReference type="EMBL" id="WDBZ01000058">
    <property type="protein sequence ID" value="KAB6446865.1"/>
    <property type="molecule type" value="Genomic_DNA"/>
</dbReference>
<evidence type="ECO:0000313" key="25">
    <source>
        <dbReference type="Proteomes" id="UP000468344"/>
    </source>
</evidence>
<dbReference type="EMBL" id="WCIF01000043">
    <property type="protein sequence ID" value="KAB5431870.1"/>
    <property type="molecule type" value="Genomic_DNA"/>
</dbReference>
<evidence type="ECO:0000313" key="20">
    <source>
        <dbReference type="Proteomes" id="UP000285469"/>
    </source>
</evidence>
<evidence type="ECO:0000313" key="15">
    <source>
        <dbReference type="EMBL" id="RGW44916.1"/>
    </source>
</evidence>
<evidence type="ECO:0000313" key="5">
    <source>
        <dbReference type="EMBL" id="ALK85635.1"/>
    </source>
</evidence>
<dbReference type="EMBL" id="QROB01000028">
    <property type="protein sequence ID" value="RHK84592.1"/>
    <property type="molecule type" value="Genomic_DNA"/>
</dbReference>
<dbReference type="EMBL" id="CP013020">
    <property type="protein sequence ID" value="ALK85635.1"/>
    <property type="molecule type" value="Genomic_DNA"/>
</dbReference>
<evidence type="ECO:0000313" key="6">
    <source>
        <dbReference type="EMBL" id="KAB3563225.1"/>
    </source>
</evidence>
<dbReference type="PANTHER" id="PTHR11022:SF41">
    <property type="entry name" value="PEPTIDOGLYCAN-RECOGNITION PROTEIN LC-RELATED"/>
    <property type="match status" value="1"/>
</dbReference>
<evidence type="ECO:0000313" key="11">
    <source>
        <dbReference type="EMBL" id="KAB6686495.1"/>
    </source>
</evidence>
<feature type="region of interest" description="Disordered" evidence="2">
    <location>
        <begin position="1"/>
        <end position="21"/>
    </location>
</feature>
<evidence type="ECO:0000313" key="9">
    <source>
        <dbReference type="EMBL" id="KAB6471764.1"/>
    </source>
</evidence>
<dbReference type="SUPFAM" id="SSF55846">
    <property type="entry name" value="N-acetylmuramoyl-L-alanine amidase-like"/>
    <property type="match status" value="1"/>
</dbReference>
<dbReference type="SMART" id="SM00701">
    <property type="entry name" value="PGRP"/>
    <property type="match status" value="1"/>
</dbReference>
<dbReference type="PATRIC" id="fig|821.40.peg.3668"/>
<evidence type="ECO:0000313" key="19">
    <source>
        <dbReference type="Proteomes" id="UP000285379"/>
    </source>
</evidence>
<dbReference type="Gene3D" id="3.40.80.10">
    <property type="entry name" value="Peptidoglycan recognition protein-like"/>
    <property type="match status" value="1"/>
</dbReference>
<dbReference type="AlphaFoldDB" id="A0A0P0L7I8"/>
<dbReference type="PANTHER" id="PTHR11022">
    <property type="entry name" value="PEPTIDOGLYCAN RECOGNITION PROTEIN"/>
    <property type="match status" value="1"/>
</dbReference>
<dbReference type="Proteomes" id="UP000462885">
    <property type="component" value="Unassembled WGS sequence"/>
</dbReference>
<dbReference type="EMBL" id="WCZV01000042">
    <property type="protein sequence ID" value="KAB6695831.1"/>
    <property type="molecule type" value="Genomic_DNA"/>
</dbReference>
<dbReference type="InterPro" id="IPR002502">
    <property type="entry name" value="Amidase_domain"/>
</dbReference>
<evidence type="ECO:0000313" key="18">
    <source>
        <dbReference type="Proteomes" id="UP000283833"/>
    </source>
</evidence>
<evidence type="ECO:0000313" key="27">
    <source>
        <dbReference type="Proteomes" id="UP000470952"/>
    </source>
</evidence>
<feature type="domain" description="N-acetylmuramoyl-L-alanine amidase" evidence="3">
    <location>
        <begin position="54"/>
        <end position="185"/>
    </location>
</feature>
<dbReference type="Proteomes" id="UP000286392">
    <property type="component" value="Unassembled WGS sequence"/>
</dbReference>
<feature type="compositionally biased region" description="Basic residues" evidence="2">
    <location>
        <begin position="11"/>
        <end position="21"/>
    </location>
</feature>
<dbReference type="InterPro" id="IPR006619">
    <property type="entry name" value="PGRP_domain_met/bac"/>
</dbReference>
<name>A0A0P0L7I8_PHOVU</name>
<dbReference type="GO" id="GO:0008745">
    <property type="term" value="F:N-acetylmuramoyl-L-alanine amidase activity"/>
    <property type="evidence" value="ECO:0007669"/>
    <property type="project" value="UniProtKB-EC"/>
</dbReference>
<evidence type="ECO:0000256" key="1">
    <source>
        <dbReference type="ARBA" id="ARBA00007553"/>
    </source>
</evidence>
<evidence type="ECO:0000313" key="12">
    <source>
        <dbReference type="EMBL" id="KAB6695831.1"/>
    </source>
</evidence>
<dbReference type="EMBL" id="WDBY01000058">
    <property type="protein sequence ID" value="KAB6471764.1"/>
    <property type="molecule type" value="Genomic_DNA"/>
</dbReference>
<dbReference type="Proteomes" id="UP000433382">
    <property type="component" value="Unassembled WGS sequence"/>
</dbReference>
<protein>
    <submittedName>
        <fullName evidence="5">N-acetylmuramoyl-L-alanine amidase</fullName>
        <ecNumber evidence="5">3.5.1.28</ecNumber>
    </submittedName>
</protein>
<evidence type="ECO:0000313" key="16">
    <source>
        <dbReference type="EMBL" id="RHK84592.1"/>
    </source>
</evidence>
<evidence type="ECO:0000256" key="2">
    <source>
        <dbReference type="SAM" id="MobiDB-lite"/>
    </source>
</evidence>
<evidence type="ECO:0000313" key="23">
    <source>
        <dbReference type="Proteomes" id="UP000437380"/>
    </source>
</evidence>
<dbReference type="Proteomes" id="UP000285469">
    <property type="component" value="Unassembled WGS sequence"/>
</dbReference>
<evidence type="ECO:0000313" key="28">
    <source>
        <dbReference type="Proteomes" id="UP000483142"/>
    </source>
</evidence>
<reference evidence="5 17" key="2">
    <citation type="journal article" date="2016" name="Genome Biol. Evol.">
        <title>Extensive mobilome-driven genome diversification in mouse gut-associated Bacteroides vulgatus mpk.</title>
        <authorList>
            <person name="Lange A."/>
            <person name="Beier S."/>
            <person name="Steimle A."/>
            <person name="Autenrieth I.B."/>
            <person name="Huson D.H."/>
            <person name="Frick J.S."/>
        </authorList>
    </citation>
    <scope>NUCLEOTIDE SEQUENCE [LARGE SCALE GENOMIC DNA]</scope>
    <source>
        <strain evidence="17">mpk</strain>
        <strain evidence="5">Mpk</strain>
    </source>
</reference>
<dbReference type="EMBL" id="WCZM01000043">
    <property type="protein sequence ID" value="KAB3563225.1"/>
    <property type="molecule type" value="Genomic_DNA"/>
</dbReference>
<dbReference type="Pfam" id="PF01510">
    <property type="entry name" value="Amidase_2"/>
    <property type="match status" value="1"/>
</dbReference>
<organism evidence="5 17">
    <name type="scientific">Phocaeicola vulgatus</name>
    <name type="common">Bacteroides vulgatus</name>
    <dbReference type="NCBI Taxonomy" id="821"/>
    <lineage>
        <taxon>Bacteria</taxon>
        <taxon>Pseudomonadati</taxon>
        <taxon>Bacteroidota</taxon>
        <taxon>Bacteroidia</taxon>
        <taxon>Bacteroidales</taxon>
        <taxon>Bacteroidaceae</taxon>
        <taxon>Phocaeicola</taxon>
    </lineage>
</organism>
<dbReference type="Proteomes" id="UP000283833">
    <property type="component" value="Unassembled WGS sequence"/>
</dbReference>
<evidence type="ECO:0000313" key="8">
    <source>
        <dbReference type="EMBL" id="KAB6446865.1"/>
    </source>
</evidence>
<evidence type="ECO:0000313" key="24">
    <source>
        <dbReference type="Proteomes" id="UP000462885"/>
    </source>
</evidence>
<evidence type="ECO:0000313" key="21">
    <source>
        <dbReference type="Proteomes" id="UP000286392"/>
    </source>
</evidence>
<evidence type="ECO:0000259" key="4">
    <source>
        <dbReference type="SMART" id="SM00701"/>
    </source>
</evidence>
<dbReference type="Proteomes" id="UP000470952">
    <property type="component" value="Unassembled WGS sequence"/>
</dbReference>
<dbReference type="EMBL" id="WDAG01000039">
    <property type="protein sequence ID" value="KAB6655050.1"/>
    <property type="molecule type" value="Genomic_DNA"/>
</dbReference>
<dbReference type="EMBL" id="QRXI01000001">
    <property type="protein sequence ID" value="RGT98346.1"/>
    <property type="molecule type" value="Genomic_DNA"/>
</dbReference>
<dbReference type="EC" id="3.5.1.28" evidence="5"/>
<dbReference type="SMART" id="SM00644">
    <property type="entry name" value="Ami_2"/>
    <property type="match status" value="1"/>
</dbReference>
<evidence type="ECO:0000313" key="7">
    <source>
        <dbReference type="EMBL" id="KAB5431870.1"/>
    </source>
</evidence>
<dbReference type="GO" id="GO:0008270">
    <property type="term" value="F:zinc ion binding"/>
    <property type="evidence" value="ECO:0007669"/>
    <property type="project" value="InterPro"/>
</dbReference>
<evidence type="ECO:0000313" key="22">
    <source>
        <dbReference type="Proteomes" id="UP000433382"/>
    </source>
</evidence>
<accession>A0A0P0L7I8</accession>
<evidence type="ECO:0000313" key="26">
    <source>
        <dbReference type="Proteomes" id="UP000470777"/>
    </source>
</evidence>
<reference evidence="7 24" key="5">
    <citation type="submission" date="2019-10" db="EMBL/GenBank/DDBJ databases">
        <title>Genome Sequence and Assembly of iSURF_14.</title>
        <authorList>
            <person name="Wucher B.R."/>
            <person name="Ruoff K.L."/>
            <person name="Price C.E."/>
            <person name="Valls R.R."/>
            <person name="O'Toole G.A."/>
        </authorList>
    </citation>
    <scope>NUCLEOTIDE SEQUENCE [LARGE SCALE GENOMIC DNA]</scope>
    <source>
        <strain evidence="7 24">ANK132K_3B</strain>
    </source>
</reference>
<proteinExistence type="inferred from homology"/>
<dbReference type="GO" id="GO:0009253">
    <property type="term" value="P:peptidoglycan catabolic process"/>
    <property type="evidence" value="ECO:0007669"/>
    <property type="project" value="InterPro"/>
</dbReference>
<dbReference type="CDD" id="cd06583">
    <property type="entry name" value="PGRP"/>
    <property type="match status" value="1"/>
</dbReference>
<dbReference type="InterPro" id="IPR015510">
    <property type="entry name" value="PGRP"/>
</dbReference>
<evidence type="ECO:0000313" key="13">
    <source>
        <dbReference type="EMBL" id="RGT98346.1"/>
    </source>
</evidence>
<dbReference type="EMBL" id="WCZY01000044">
    <property type="protein sequence ID" value="KAB6686495.1"/>
    <property type="molecule type" value="Genomic_DNA"/>
</dbReference>
<evidence type="ECO:0000313" key="17">
    <source>
        <dbReference type="Proteomes" id="UP000061587"/>
    </source>
</evidence>
<dbReference type="InterPro" id="IPR036505">
    <property type="entry name" value="Amidase/PGRP_sf"/>
</dbReference>
<reference evidence="22 23" key="4">
    <citation type="journal article" date="2019" name="Nat. Med.">
        <title>A library of human gut bacterial isolates paired with longitudinal multiomics data enables mechanistic microbiome research.</title>
        <authorList>
            <person name="Poyet M."/>
            <person name="Groussin M."/>
            <person name="Gibbons S.M."/>
            <person name="Avila-Pacheco J."/>
            <person name="Jiang X."/>
            <person name="Kearney S.M."/>
            <person name="Perrotta A.R."/>
            <person name="Berdy B."/>
            <person name="Zhao S."/>
            <person name="Lieberman T.D."/>
            <person name="Swanson P.K."/>
            <person name="Smith M."/>
            <person name="Roesemann S."/>
            <person name="Alexander J.E."/>
            <person name="Rich S.A."/>
            <person name="Livny J."/>
            <person name="Vlamakis H."/>
            <person name="Clish C."/>
            <person name="Bullock K."/>
            <person name="Deik A."/>
            <person name="Scott J."/>
            <person name="Pierce K.A."/>
            <person name="Xavier R.J."/>
            <person name="Alm E.J."/>
        </authorList>
    </citation>
    <scope>NUCLEOTIDE SEQUENCE [LARGE SCALE GENOMIC DNA]</scope>
    <source>
        <strain evidence="9 25">BIOML-A140</strain>
        <strain evidence="8 28">BIOML-A141</strain>
        <strain evidence="6 22">BIOML-A73</strain>
        <strain evidence="12 23">BIOML-A82</strain>
        <strain evidence="11 26">BIOML-A85</strain>
        <strain evidence="10 27">BIOML-A93</strain>
    </source>
</reference>
<dbReference type="Proteomes" id="UP000061587">
    <property type="component" value="Chromosome"/>
</dbReference>
<gene>
    <name evidence="5" type="ORF">BvMPK_3054</name>
    <name evidence="16" type="ORF">DW043_16780</name>
    <name evidence="15" type="ORF">DWV70_18885</name>
    <name evidence="14" type="ORF">DWW27_21980</name>
    <name evidence="13" type="ORF">DWX04_00075</name>
    <name evidence="7" type="ORF">F9Z94_21265</name>
    <name evidence="6" type="ORF">GAY01_21015</name>
    <name evidence="12" type="ORF">GAY17_21315</name>
    <name evidence="9" type="ORF">GAZ06_20725</name>
    <name evidence="8" type="ORF">GAZ09_20460</name>
    <name evidence="10" type="ORF">GAZ76_21255</name>
    <name evidence="11" type="ORF">GAZ92_21475</name>
</gene>
<dbReference type="EMBL" id="QSAI01000044">
    <property type="protein sequence ID" value="RGW44916.1"/>
    <property type="molecule type" value="Genomic_DNA"/>
</dbReference>
<dbReference type="Proteomes" id="UP000468344">
    <property type="component" value="Unassembled WGS sequence"/>
</dbReference>
<sequence length="201" mass="23254">MAEGSSGHHPGGNRRPHRTGHHQLHNLSFQPMIEESFPLFTADEEVASERELLKSVEDGPYMQEVKYIIIHCSATRENRDFTVEDLLRCHRQRKFRTIGYHFYIRRSGIITQHRKLKEVGAHCRPWNRCSIGICYEGGLDAEGHPADTRTQEQCEQLLLLLMKLRKLFPDAKIRGHRNMPGSIPKACPCFDVESEYGFLEK</sequence>
<comment type="similarity">
    <text evidence="1">Belongs to the N-acetylmuramoyl-L-alanine amidase 2 family.</text>
</comment>
<evidence type="ECO:0000313" key="10">
    <source>
        <dbReference type="EMBL" id="KAB6655050.1"/>
    </source>
</evidence>
<feature type="domain" description="Peptidoglycan recognition protein family" evidence="4">
    <location>
        <begin position="44"/>
        <end position="180"/>
    </location>
</feature>
<evidence type="ECO:0000313" key="14">
    <source>
        <dbReference type="EMBL" id="RGV03194.1"/>
    </source>
</evidence>
<reference evidence="18 19" key="3">
    <citation type="submission" date="2018-08" db="EMBL/GenBank/DDBJ databases">
        <title>A genome reference for cultivated species of the human gut microbiota.</title>
        <authorList>
            <person name="Zou Y."/>
            <person name="Xue W."/>
            <person name="Luo G."/>
        </authorList>
    </citation>
    <scope>NUCLEOTIDE SEQUENCE [LARGE SCALE GENOMIC DNA]</scope>
    <source>
        <strain evidence="15 20">AF12-25</strain>
        <strain evidence="14 19">AF14-8</strain>
        <strain evidence="13 18">AF18-14</strain>
        <strain evidence="16 21">AF39-8AT</strain>
    </source>
</reference>
<evidence type="ECO:0000259" key="3">
    <source>
        <dbReference type="SMART" id="SM00644"/>
    </source>
</evidence>
<dbReference type="Proteomes" id="UP000285379">
    <property type="component" value="Unassembled WGS sequence"/>
</dbReference>
<dbReference type="EMBL" id="QRYT01000089">
    <property type="protein sequence ID" value="RGV03194.1"/>
    <property type="molecule type" value="Genomic_DNA"/>
</dbReference>
<reference evidence="17" key="1">
    <citation type="submission" date="2015-10" db="EMBL/GenBank/DDBJ databases">
        <title>Extensive mobilome-driven genome diversification in gut-associated Bacteroides vulgatus mpk.</title>
        <authorList>
            <person name="Beier S."/>
            <person name="Lange A."/>
            <person name="Huson D.H."/>
            <person name="Frick J.-S."/>
            <person name="Autenrieth I.B."/>
        </authorList>
    </citation>
    <scope>NUCLEOTIDE SEQUENCE [LARGE SCALE GENOMIC DNA]</scope>
    <source>
        <strain evidence="17">mpk</strain>
    </source>
</reference>
<dbReference type="Proteomes" id="UP000483142">
    <property type="component" value="Unassembled WGS sequence"/>
</dbReference>
<dbReference type="Proteomes" id="UP000437380">
    <property type="component" value="Unassembled WGS sequence"/>
</dbReference>
<keyword evidence="5" id="KW-0378">Hydrolase</keyword>